<protein>
    <submittedName>
        <fullName evidence="4">3837_t:CDS:1</fullName>
    </submittedName>
</protein>
<evidence type="ECO:0000256" key="1">
    <source>
        <dbReference type="PROSITE-ProRule" id="PRU00047"/>
    </source>
</evidence>
<feature type="non-terminal residue" evidence="4">
    <location>
        <position position="1"/>
    </location>
</feature>
<evidence type="ECO:0000259" key="3">
    <source>
        <dbReference type="PROSITE" id="PS50158"/>
    </source>
</evidence>
<gene>
    <name evidence="4" type="ORF">DERYTH_LOCUS25673</name>
</gene>
<dbReference type="Proteomes" id="UP000789405">
    <property type="component" value="Unassembled WGS sequence"/>
</dbReference>
<proteinExistence type="predicted"/>
<dbReference type="EMBL" id="CAJVPY010049104">
    <property type="protein sequence ID" value="CAG8812670.1"/>
    <property type="molecule type" value="Genomic_DNA"/>
</dbReference>
<keyword evidence="5" id="KW-1185">Reference proteome</keyword>
<evidence type="ECO:0000313" key="4">
    <source>
        <dbReference type="EMBL" id="CAG8812670.1"/>
    </source>
</evidence>
<dbReference type="OrthoDB" id="10644757at2759"/>
<keyword evidence="1" id="KW-0862">Zinc</keyword>
<dbReference type="GO" id="GO:0008270">
    <property type="term" value="F:zinc ion binding"/>
    <property type="evidence" value="ECO:0007669"/>
    <property type="project" value="UniProtKB-KW"/>
</dbReference>
<keyword evidence="1" id="KW-0479">Metal-binding</keyword>
<accession>A0A9N9K8M9</accession>
<feature type="compositionally biased region" description="Basic residues" evidence="2">
    <location>
        <begin position="92"/>
        <end position="113"/>
    </location>
</feature>
<dbReference type="PROSITE" id="PS50158">
    <property type="entry name" value="ZF_CCHC"/>
    <property type="match status" value="1"/>
</dbReference>
<organism evidence="4 5">
    <name type="scientific">Dentiscutata erythropus</name>
    <dbReference type="NCBI Taxonomy" id="1348616"/>
    <lineage>
        <taxon>Eukaryota</taxon>
        <taxon>Fungi</taxon>
        <taxon>Fungi incertae sedis</taxon>
        <taxon>Mucoromycota</taxon>
        <taxon>Glomeromycotina</taxon>
        <taxon>Glomeromycetes</taxon>
        <taxon>Diversisporales</taxon>
        <taxon>Gigasporaceae</taxon>
        <taxon>Dentiscutata</taxon>
    </lineage>
</organism>
<dbReference type="GO" id="GO:0003676">
    <property type="term" value="F:nucleic acid binding"/>
    <property type="evidence" value="ECO:0007669"/>
    <property type="project" value="InterPro"/>
</dbReference>
<evidence type="ECO:0000256" key="2">
    <source>
        <dbReference type="SAM" id="MobiDB-lite"/>
    </source>
</evidence>
<name>A0A9N9K8M9_9GLOM</name>
<keyword evidence="1" id="KW-0863">Zinc-finger</keyword>
<dbReference type="Gene3D" id="4.10.60.10">
    <property type="entry name" value="Zinc finger, CCHC-type"/>
    <property type="match status" value="1"/>
</dbReference>
<dbReference type="InterPro" id="IPR001878">
    <property type="entry name" value="Znf_CCHC"/>
</dbReference>
<feature type="non-terminal residue" evidence="4">
    <location>
        <position position="113"/>
    </location>
</feature>
<feature type="compositionally biased region" description="Basic and acidic residues" evidence="2">
    <location>
        <begin position="24"/>
        <end position="33"/>
    </location>
</feature>
<feature type="domain" description="CCHC-type" evidence="3">
    <location>
        <begin position="84"/>
        <end position="97"/>
    </location>
</feature>
<feature type="region of interest" description="Disordered" evidence="2">
    <location>
        <begin position="24"/>
        <end position="43"/>
    </location>
</feature>
<sequence length="113" mass="13037">HQKTQALQSQQRQPDFKDYFRVPDKYMPERPPDRYGPVQSKKNIKVDSDEELADCIDKLSINKALLKGFEAGVHAVIKSSKYHCSNCNRTGHNSRKCSRKKSKNSKRSSKNKK</sequence>
<dbReference type="SUPFAM" id="SSF57756">
    <property type="entry name" value="Retrovirus zinc finger-like domains"/>
    <property type="match status" value="1"/>
</dbReference>
<comment type="caution">
    <text evidence="4">The sequence shown here is derived from an EMBL/GenBank/DDBJ whole genome shotgun (WGS) entry which is preliminary data.</text>
</comment>
<reference evidence="4" key="1">
    <citation type="submission" date="2021-06" db="EMBL/GenBank/DDBJ databases">
        <authorList>
            <person name="Kallberg Y."/>
            <person name="Tangrot J."/>
            <person name="Rosling A."/>
        </authorList>
    </citation>
    <scope>NUCLEOTIDE SEQUENCE</scope>
    <source>
        <strain evidence="4">MA453B</strain>
    </source>
</reference>
<feature type="region of interest" description="Disordered" evidence="2">
    <location>
        <begin position="84"/>
        <end position="113"/>
    </location>
</feature>
<evidence type="ECO:0000313" key="5">
    <source>
        <dbReference type="Proteomes" id="UP000789405"/>
    </source>
</evidence>
<dbReference type="InterPro" id="IPR036875">
    <property type="entry name" value="Znf_CCHC_sf"/>
</dbReference>
<dbReference type="AlphaFoldDB" id="A0A9N9K8M9"/>